<dbReference type="InterPro" id="IPR048588">
    <property type="entry name" value="CvfB_S1_2nd"/>
</dbReference>
<dbReference type="Pfam" id="PF13509">
    <property type="entry name" value="S1_2"/>
    <property type="match status" value="1"/>
</dbReference>
<organism evidence="3 5">
    <name type="scientific">Alkalihalobacillus alcalophilus ATCC 27647 = CGMCC 1.3604</name>
    <dbReference type="NCBI Taxonomy" id="1218173"/>
    <lineage>
        <taxon>Bacteria</taxon>
        <taxon>Bacillati</taxon>
        <taxon>Bacillota</taxon>
        <taxon>Bacilli</taxon>
        <taxon>Bacillales</taxon>
        <taxon>Bacillaceae</taxon>
        <taxon>Alkalihalobacillus</taxon>
    </lineage>
</organism>
<dbReference type="RefSeq" id="WP_003323282.1">
    <property type="nucleotide sequence ID" value="NZ_ALPT02000010.1"/>
</dbReference>
<comment type="caution">
    <text evidence="3">The sequence shown here is derived from an EMBL/GenBank/DDBJ whole genome shotgun (WGS) entry which is preliminary data.</text>
</comment>
<dbReference type="SMART" id="SM00316">
    <property type="entry name" value="S1"/>
    <property type="match status" value="2"/>
</dbReference>
<sequence>MELKPGYMVELKVDRKTNFGYFLEAGEKDILLHNNDVVGAVQIGKNIHVFLYLDHQERLAATMKEPIISVGEFAWLEAVSVRTGHGVFLYNGISRDLFLSMDELPEDRGYWPQKGDKVPVTITWDKRGRMMAKLLKGKPIEETAEKAPESLKNEEVSGHVYHYLDEGALFLTEQGYLAFIHNDEMVREPRYGEFVTARVQFVRPDGRVNVTMKGSRTEQQSEDSERIFAYLVERGGAMPYTDKTAPDDIKARFQLSKAAFKRALGKLMKEGKIEQRDGWTYEKGKK</sequence>
<dbReference type="InterPro" id="IPR040764">
    <property type="entry name" value="CvfB_WH"/>
</dbReference>
<dbReference type="eggNOG" id="COG2996">
    <property type="taxonomic scope" value="Bacteria"/>
</dbReference>
<dbReference type="InterPro" id="IPR014464">
    <property type="entry name" value="CvfB_fam"/>
</dbReference>
<gene>
    <name evidence="4" type="ORF">AJ85_02820</name>
    <name evidence="3" type="ORF">BALCAV_0204395</name>
</gene>
<dbReference type="PANTHER" id="PTHR37296:SF1">
    <property type="entry name" value="CONSERVED VIRULENCE FACTOR B"/>
    <property type="match status" value="1"/>
</dbReference>
<dbReference type="EMBL" id="JALP01000373">
    <property type="protein sequence ID" value="THG88538.1"/>
    <property type="molecule type" value="Genomic_DNA"/>
</dbReference>
<dbReference type="InterPro" id="IPR003029">
    <property type="entry name" value="S1_domain"/>
</dbReference>
<dbReference type="AlphaFoldDB" id="A0A094WQZ5"/>
<dbReference type="Gene3D" id="2.40.50.140">
    <property type="entry name" value="Nucleic acid-binding proteins"/>
    <property type="match status" value="3"/>
</dbReference>
<keyword evidence="5" id="KW-1185">Reference proteome</keyword>
<dbReference type="Proteomes" id="UP000002754">
    <property type="component" value="Unassembled WGS sequence"/>
</dbReference>
<evidence type="ECO:0000313" key="6">
    <source>
        <dbReference type="Proteomes" id="UP000297014"/>
    </source>
</evidence>
<evidence type="ECO:0000313" key="5">
    <source>
        <dbReference type="Proteomes" id="UP000002754"/>
    </source>
</evidence>
<dbReference type="GO" id="GO:0003676">
    <property type="term" value="F:nucleic acid binding"/>
    <property type="evidence" value="ECO:0007669"/>
    <property type="project" value="InterPro"/>
</dbReference>
<protein>
    <recommendedName>
        <fullName evidence="2">S1 motif domain-containing protein</fullName>
    </recommendedName>
</protein>
<evidence type="ECO:0000313" key="4">
    <source>
        <dbReference type="EMBL" id="THG88538.1"/>
    </source>
</evidence>
<dbReference type="Proteomes" id="UP000297014">
    <property type="component" value="Unassembled WGS sequence"/>
</dbReference>
<evidence type="ECO:0000313" key="3">
    <source>
        <dbReference type="EMBL" id="KGA98468.1"/>
    </source>
</evidence>
<dbReference type="InterPro" id="IPR012340">
    <property type="entry name" value="NA-bd_OB-fold"/>
</dbReference>
<dbReference type="STRING" id="1218173.BALCAV_0204395"/>
<dbReference type="Pfam" id="PF17783">
    <property type="entry name" value="WHD_CvfB"/>
    <property type="match status" value="1"/>
</dbReference>
<dbReference type="EMBL" id="ALPT02000010">
    <property type="protein sequence ID" value="KGA98468.1"/>
    <property type="molecule type" value="Genomic_DNA"/>
</dbReference>
<feature type="domain" description="S1 motif" evidence="2">
    <location>
        <begin position="4"/>
        <end position="64"/>
    </location>
</feature>
<proteinExistence type="inferred from homology"/>
<reference evidence="3 5" key="1">
    <citation type="journal article" date="2014" name="Genome Announc.">
        <title>Draft Genome Sequence of Bacillus alcalophilus AV1934, a Classic Alkaliphile Isolated from Human Feces in 1934.</title>
        <authorList>
            <person name="Attie O."/>
            <person name="Jayaprakash A."/>
            <person name="Shah H."/>
            <person name="Paulsen I.T."/>
            <person name="Morino M."/>
            <person name="Takahashi Y."/>
            <person name="Narumi I."/>
            <person name="Sachidanandam R."/>
            <person name="Satoh K."/>
            <person name="Ito M."/>
            <person name="Krulwich T.A."/>
        </authorList>
    </citation>
    <scope>NUCLEOTIDE SEQUENCE [LARGE SCALE GENOMIC DNA]</scope>
    <source>
        <strain evidence="3 5">AV1934</strain>
    </source>
</reference>
<dbReference type="InterPro" id="IPR039566">
    <property type="entry name" value="CvfB_S1_st"/>
</dbReference>
<dbReference type="InterPro" id="IPR036388">
    <property type="entry name" value="WH-like_DNA-bd_sf"/>
</dbReference>
<dbReference type="Gene3D" id="1.10.10.10">
    <property type="entry name" value="Winged helix-like DNA-binding domain superfamily/Winged helix DNA-binding domain"/>
    <property type="match status" value="1"/>
</dbReference>
<dbReference type="InterPro" id="IPR048587">
    <property type="entry name" value="CvfB_S1_3rd"/>
</dbReference>
<accession>A0A094WQZ5</accession>
<dbReference type="Pfam" id="PF21543">
    <property type="entry name" value="CvfB_2nd"/>
    <property type="match status" value="1"/>
</dbReference>
<dbReference type="PIRSF" id="PIRSF012524">
    <property type="entry name" value="YitL_S1"/>
    <property type="match status" value="1"/>
</dbReference>
<dbReference type="OrthoDB" id="9801597at2"/>
<comment type="similarity">
    <text evidence="1">Belongs to the CvfB family.</text>
</comment>
<evidence type="ECO:0000256" key="1">
    <source>
        <dbReference type="PIRNR" id="PIRNR012524"/>
    </source>
</evidence>
<feature type="domain" description="S1 motif" evidence="2">
    <location>
        <begin position="151"/>
        <end position="213"/>
    </location>
</feature>
<name>A0A094WQZ5_ALKAL</name>
<reference evidence="4 6" key="2">
    <citation type="submission" date="2014-01" db="EMBL/GenBank/DDBJ databases">
        <title>Draft genome sequencing of Bacillus alcalophilus CGMCC 1.3604.</title>
        <authorList>
            <person name="Yang J."/>
            <person name="Diao L."/>
            <person name="Yang S."/>
        </authorList>
    </citation>
    <scope>NUCLEOTIDE SEQUENCE [LARGE SCALE GENOMIC DNA]</scope>
    <source>
        <strain evidence="4 6">CGMCC 1.3604</strain>
    </source>
</reference>
<dbReference type="Pfam" id="PF21191">
    <property type="entry name" value="CvfB_1st"/>
    <property type="match status" value="1"/>
</dbReference>
<evidence type="ECO:0000259" key="2">
    <source>
        <dbReference type="SMART" id="SM00316"/>
    </source>
</evidence>
<dbReference type="PANTHER" id="PTHR37296">
    <property type="entry name" value="CONSERVED VIRULENCE FACTOR B"/>
    <property type="match status" value="1"/>
</dbReference>